<keyword evidence="2" id="KW-1185">Reference proteome</keyword>
<accession>A0A7R8H7I6</accession>
<organism evidence="1 2">
    <name type="scientific">Lepeophtheirus salmonis</name>
    <name type="common">Salmon louse</name>
    <name type="synonym">Caligus salmonis</name>
    <dbReference type="NCBI Taxonomy" id="72036"/>
    <lineage>
        <taxon>Eukaryota</taxon>
        <taxon>Metazoa</taxon>
        <taxon>Ecdysozoa</taxon>
        <taxon>Arthropoda</taxon>
        <taxon>Crustacea</taxon>
        <taxon>Multicrustacea</taxon>
        <taxon>Hexanauplia</taxon>
        <taxon>Copepoda</taxon>
        <taxon>Siphonostomatoida</taxon>
        <taxon>Caligidae</taxon>
        <taxon>Lepeophtheirus</taxon>
    </lineage>
</organism>
<dbReference type="AlphaFoldDB" id="A0A7R8H7I6"/>
<reference evidence="1" key="1">
    <citation type="submission" date="2021-02" db="EMBL/GenBank/DDBJ databases">
        <authorList>
            <person name="Bekaert M."/>
        </authorList>
    </citation>
    <scope>NUCLEOTIDE SEQUENCE</scope>
    <source>
        <strain evidence="1">IoA-00</strain>
    </source>
</reference>
<evidence type="ECO:0000313" key="2">
    <source>
        <dbReference type="Proteomes" id="UP000675881"/>
    </source>
</evidence>
<dbReference type="EMBL" id="HG994583">
    <property type="protein sequence ID" value="CAF2919205.1"/>
    <property type="molecule type" value="Genomic_DNA"/>
</dbReference>
<evidence type="ECO:0000313" key="1">
    <source>
        <dbReference type="EMBL" id="CAF2919205.1"/>
    </source>
</evidence>
<protein>
    <submittedName>
        <fullName evidence="1">(salmon louse) hypothetical protein</fullName>
    </submittedName>
</protein>
<sequence>MSFGHDEGVFKSGKLPLRRLKFDYVAGTLNQEVAPGVQNLIIYLLTIITLKALKITLMDHLSASKQQRLQQLLVREELGPKKPSQLLHRMRQLEVGALVDKVTEVSTPSISTVSISPATEIQRLEQKITGLEQVIHSLTMKELNRRSRSE</sequence>
<name>A0A7R8H7I6_LEPSM</name>
<proteinExistence type="predicted"/>
<dbReference type="PANTHER" id="PTHR33327">
    <property type="entry name" value="ENDONUCLEASE"/>
    <property type="match status" value="1"/>
</dbReference>
<dbReference type="PANTHER" id="PTHR33327:SF3">
    <property type="entry name" value="RNA-DIRECTED DNA POLYMERASE"/>
    <property type="match status" value="1"/>
</dbReference>
<gene>
    <name evidence="1" type="ORF">LSAA_8562</name>
</gene>
<dbReference type="Proteomes" id="UP000675881">
    <property type="component" value="Chromosome 4"/>
</dbReference>